<dbReference type="AlphaFoldDB" id="A0AAW1GRV5"/>
<dbReference type="PANTHER" id="PTHR34145:SF68">
    <property type="entry name" value="FBD DOMAIN-CONTAINING PROTEIN"/>
    <property type="match status" value="1"/>
</dbReference>
<evidence type="ECO:0000259" key="2">
    <source>
        <dbReference type="PROSITE" id="PS50181"/>
    </source>
</evidence>
<dbReference type="Gene3D" id="3.80.10.10">
    <property type="entry name" value="Ribonuclease Inhibitor"/>
    <property type="match status" value="1"/>
</dbReference>
<dbReference type="PANTHER" id="PTHR34145">
    <property type="entry name" value="OS02G0105600 PROTEIN"/>
    <property type="match status" value="1"/>
</dbReference>
<accession>A0AAW1GRV5</accession>
<proteinExistence type="predicted"/>
<reference evidence="3" key="1">
    <citation type="submission" date="2024-03" db="EMBL/GenBank/DDBJ databases">
        <title>WGS assembly of Saponaria officinalis var. Norfolk2.</title>
        <authorList>
            <person name="Jenkins J."/>
            <person name="Shu S."/>
            <person name="Grimwood J."/>
            <person name="Barry K."/>
            <person name="Goodstein D."/>
            <person name="Schmutz J."/>
            <person name="Leebens-Mack J."/>
            <person name="Osbourn A."/>
        </authorList>
    </citation>
    <scope>NUCLEOTIDE SEQUENCE [LARGE SCALE GENOMIC DNA]</scope>
    <source>
        <strain evidence="3">JIC</strain>
    </source>
</reference>
<comment type="caution">
    <text evidence="3">The sequence shown here is derived from an EMBL/GenBank/DDBJ whole genome shotgun (WGS) entry which is preliminary data.</text>
</comment>
<dbReference type="Pfam" id="PF23622">
    <property type="entry name" value="LRR_At1g61320_AtMIF1"/>
    <property type="match status" value="1"/>
</dbReference>
<dbReference type="PROSITE" id="PS50181">
    <property type="entry name" value="FBOX"/>
    <property type="match status" value="1"/>
</dbReference>
<dbReference type="InterPro" id="IPR001810">
    <property type="entry name" value="F-box_dom"/>
</dbReference>
<dbReference type="InterPro" id="IPR055357">
    <property type="entry name" value="LRR_At1g61320_AtMIF1"/>
</dbReference>
<gene>
    <name evidence="3" type="ORF">RND81_14G246000</name>
</gene>
<name>A0AAW1GRV5_SAPOF</name>
<dbReference type="Gene3D" id="1.20.1280.50">
    <property type="match status" value="1"/>
</dbReference>
<dbReference type="Proteomes" id="UP001443914">
    <property type="component" value="Unassembled WGS sequence"/>
</dbReference>
<dbReference type="InterPro" id="IPR053781">
    <property type="entry name" value="F-box_AtFBL13-like"/>
</dbReference>
<dbReference type="InterPro" id="IPR032675">
    <property type="entry name" value="LRR_dom_sf"/>
</dbReference>
<dbReference type="EMBL" id="JBDFQZ010000014">
    <property type="protein sequence ID" value="KAK9667295.1"/>
    <property type="molecule type" value="Genomic_DNA"/>
</dbReference>
<keyword evidence="4" id="KW-1185">Reference proteome</keyword>
<evidence type="ECO:0000313" key="4">
    <source>
        <dbReference type="Proteomes" id="UP001443914"/>
    </source>
</evidence>
<evidence type="ECO:0000313" key="3">
    <source>
        <dbReference type="EMBL" id="KAK9667295.1"/>
    </source>
</evidence>
<dbReference type="InterPro" id="IPR053772">
    <property type="entry name" value="At1g61320/At1g61330-like"/>
</dbReference>
<dbReference type="Pfam" id="PF00646">
    <property type="entry name" value="F-box"/>
    <property type="match status" value="1"/>
</dbReference>
<feature type="domain" description="F-box" evidence="2">
    <location>
        <begin position="10"/>
        <end position="46"/>
    </location>
</feature>
<sequence>MDTMSSQEQKDRISKLPDEILIDCLSLLDMKSAAQTSIISRRWRYLWTHLSTLDFDPALMYPEEFETFWKNEKYETSKYFGWINQVVSVHRGTSIDKFRVHSGYVTSYATQFDKWVKFALSKRVKELVLDLIGINLICDDRSENGFPLGFDTLRHPPCYTGITAIQSVHLRYVNVSDEFLEFLLSRCHNLERLYLESTPLSNLKIKSSKLKYLSIIMRFSDLKELEIDAENLLYFLYDDSNHEGCPHIVVKRVSMFVEAYFRGGLCQYPFPIFEKLSSFSAQLCKLSLFYVMLEHETFGSNLVIPDGVIIPTFPNLKHFTLTTTSCFDDTSILSLKRFIEACPMLEELKLQIYYQTVLYSEASKLQEIDLEDDRDDVEPETNFNSGHSMEIGQVQEEGSENTEEKQGHYNLRILQVVGFVGNECDVEFILAVVRDICSLNTIICDPHAVTYSHPIMPYNFDDLIEYDIAKKRARKLAKIVAPKVKVMLI</sequence>
<protein>
    <recommendedName>
        <fullName evidence="2">F-box domain-containing protein</fullName>
    </recommendedName>
</protein>
<dbReference type="SUPFAM" id="SSF81383">
    <property type="entry name" value="F-box domain"/>
    <property type="match status" value="1"/>
</dbReference>
<dbReference type="SMART" id="SM00256">
    <property type="entry name" value="FBOX"/>
    <property type="match status" value="1"/>
</dbReference>
<feature type="region of interest" description="Disordered" evidence="1">
    <location>
        <begin position="374"/>
        <end position="402"/>
    </location>
</feature>
<organism evidence="3 4">
    <name type="scientific">Saponaria officinalis</name>
    <name type="common">Common soapwort</name>
    <name type="synonym">Lychnis saponaria</name>
    <dbReference type="NCBI Taxonomy" id="3572"/>
    <lineage>
        <taxon>Eukaryota</taxon>
        <taxon>Viridiplantae</taxon>
        <taxon>Streptophyta</taxon>
        <taxon>Embryophyta</taxon>
        <taxon>Tracheophyta</taxon>
        <taxon>Spermatophyta</taxon>
        <taxon>Magnoliopsida</taxon>
        <taxon>eudicotyledons</taxon>
        <taxon>Gunneridae</taxon>
        <taxon>Pentapetalae</taxon>
        <taxon>Caryophyllales</taxon>
        <taxon>Caryophyllaceae</taxon>
        <taxon>Caryophylleae</taxon>
        <taxon>Saponaria</taxon>
    </lineage>
</organism>
<evidence type="ECO:0000256" key="1">
    <source>
        <dbReference type="SAM" id="MobiDB-lite"/>
    </source>
</evidence>
<dbReference type="SUPFAM" id="SSF52047">
    <property type="entry name" value="RNI-like"/>
    <property type="match status" value="1"/>
</dbReference>
<dbReference type="CDD" id="cd22160">
    <property type="entry name" value="F-box_AtFBL13-like"/>
    <property type="match status" value="1"/>
</dbReference>
<dbReference type="InterPro" id="IPR036047">
    <property type="entry name" value="F-box-like_dom_sf"/>
</dbReference>